<proteinExistence type="predicted"/>
<dbReference type="Proteomes" id="UP000887568">
    <property type="component" value="Unplaced"/>
</dbReference>
<accession>A0A914BT05</accession>
<protein>
    <submittedName>
        <fullName evidence="2">Uncharacterized protein</fullName>
    </submittedName>
</protein>
<keyword evidence="1" id="KW-0175">Coiled coil</keyword>
<feature type="coiled-coil region" evidence="1">
    <location>
        <begin position="59"/>
        <end position="86"/>
    </location>
</feature>
<dbReference type="EnsemblMetazoa" id="XM_038223386.1">
    <property type="protein sequence ID" value="XP_038079314.1"/>
    <property type="gene ID" value="LOC119746432"/>
</dbReference>
<dbReference type="AlphaFoldDB" id="A0A914BT05"/>
<name>A0A914BT05_PATMI</name>
<keyword evidence="3" id="KW-1185">Reference proteome</keyword>
<sequence>MENELLVTTDGSATKLEQEMKSLIASKDKLLTSISEKTTAIANEESRHACLKQDTDVLRKRNQAQLTRLRRQLKEAQLRNKQWHDEACQLENQIEQLRKFTEE</sequence>
<organism evidence="2 3">
    <name type="scientific">Patiria miniata</name>
    <name type="common">Bat star</name>
    <name type="synonym">Asterina miniata</name>
    <dbReference type="NCBI Taxonomy" id="46514"/>
    <lineage>
        <taxon>Eukaryota</taxon>
        <taxon>Metazoa</taxon>
        <taxon>Echinodermata</taxon>
        <taxon>Eleutherozoa</taxon>
        <taxon>Asterozoa</taxon>
        <taxon>Asteroidea</taxon>
        <taxon>Valvatacea</taxon>
        <taxon>Valvatida</taxon>
        <taxon>Asterinidae</taxon>
        <taxon>Patiria</taxon>
    </lineage>
</organism>
<evidence type="ECO:0000313" key="2">
    <source>
        <dbReference type="EnsemblMetazoa" id="XP_038079314.1"/>
    </source>
</evidence>
<dbReference type="GeneID" id="119746432"/>
<evidence type="ECO:0000256" key="1">
    <source>
        <dbReference type="SAM" id="Coils"/>
    </source>
</evidence>
<dbReference type="RefSeq" id="XP_038079314.1">
    <property type="nucleotide sequence ID" value="XM_038223386.1"/>
</dbReference>
<reference evidence="2" key="1">
    <citation type="submission" date="2022-11" db="UniProtKB">
        <authorList>
            <consortium name="EnsemblMetazoa"/>
        </authorList>
    </citation>
    <scope>IDENTIFICATION</scope>
</reference>
<evidence type="ECO:0000313" key="3">
    <source>
        <dbReference type="Proteomes" id="UP000887568"/>
    </source>
</evidence>
<dbReference type="OrthoDB" id="6288024at2759"/>